<evidence type="ECO:0000313" key="3">
    <source>
        <dbReference type="Proteomes" id="UP000314294"/>
    </source>
</evidence>
<sequence>MQRFEDRDNHRAPPRGRLRGRSSTPTLHDSPGSRILGAIGTAGDGESEFSVFAQRHEGKTSINRLNAHFLLVTIRVL</sequence>
<gene>
    <name evidence="2" type="ORF">EYF80_065898</name>
</gene>
<name>A0A4Z2E5D5_9TELE</name>
<organism evidence="2 3">
    <name type="scientific">Liparis tanakae</name>
    <name type="common">Tanaka's snailfish</name>
    <dbReference type="NCBI Taxonomy" id="230148"/>
    <lineage>
        <taxon>Eukaryota</taxon>
        <taxon>Metazoa</taxon>
        <taxon>Chordata</taxon>
        <taxon>Craniata</taxon>
        <taxon>Vertebrata</taxon>
        <taxon>Euteleostomi</taxon>
        <taxon>Actinopterygii</taxon>
        <taxon>Neopterygii</taxon>
        <taxon>Teleostei</taxon>
        <taxon>Neoteleostei</taxon>
        <taxon>Acanthomorphata</taxon>
        <taxon>Eupercaria</taxon>
        <taxon>Perciformes</taxon>
        <taxon>Cottioidei</taxon>
        <taxon>Cottales</taxon>
        <taxon>Liparidae</taxon>
        <taxon>Liparis</taxon>
    </lineage>
</organism>
<evidence type="ECO:0000256" key="1">
    <source>
        <dbReference type="SAM" id="MobiDB-lite"/>
    </source>
</evidence>
<dbReference type="EMBL" id="SRLO01016771">
    <property type="protein sequence ID" value="TNN23979.1"/>
    <property type="molecule type" value="Genomic_DNA"/>
</dbReference>
<comment type="caution">
    <text evidence="2">The sequence shown here is derived from an EMBL/GenBank/DDBJ whole genome shotgun (WGS) entry which is preliminary data.</text>
</comment>
<feature type="region of interest" description="Disordered" evidence="1">
    <location>
        <begin position="1"/>
        <end position="37"/>
    </location>
</feature>
<feature type="compositionally biased region" description="Basic and acidic residues" evidence="1">
    <location>
        <begin position="1"/>
        <end position="11"/>
    </location>
</feature>
<dbReference type="AlphaFoldDB" id="A0A4Z2E5D5"/>
<dbReference type="Proteomes" id="UP000314294">
    <property type="component" value="Unassembled WGS sequence"/>
</dbReference>
<evidence type="ECO:0000313" key="2">
    <source>
        <dbReference type="EMBL" id="TNN23979.1"/>
    </source>
</evidence>
<proteinExistence type="predicted"/>
<reference evidence="2 3" key="1">
    <citation type="submission" date="2019-03" db="EMBL/GenBank/DDBJ databases">
        <title>First draft genome of Liparis tanakae, snailfish: a comprehensive survey of snailfish specific genes.</title>
        <authorList>
            <person name="Kim W."/>
            <person name="Song I."/>
            <person name="Jeong J.-H."/>
            <person name="Kim D."/>
            <person name="Kim S."/>
            <person name="Ryu S."/>
            <person name="Song J.Y."/>
            <person name="Lee S.K."/>
        </authorList>
    </citation>
    <scope>NUCLEOTIDE SEQUENCE [LARGE SCALE GENOMIC DNA]</scope>
    <source>
        <tissue evidence="2">Muscle</tissue>
    </source>
</reference>
<accession>A0A4Z2E5D5</accession>
<keyword evidence="3" id="KW-1185">Reference proteome</keyword>
<protein>
    <submittedName>
        <fullName evidence="2">Uncharacterized protein</fullName>
    </submittedName>
</protein>